<dbReference type="RefSeq" id="WP_373955794.1">
    <property type="nucleotide sequence ID" value="NZ_JBHDLN010000016.1"/>
</dbReference>
<evidence type="ECO:0000313" key="1">
    <source>
        <dbReference type="EMBL" id="MFB0845745.1"/>
    </source>
</evidence>
<dbReference type="Proteomes" id="UP001575622">
    <property type="component" value="Unassembled WGS sequence"/>
</dbReference>
<accession>A0ABV4V6N6</accession>
<organism evidence="1 2">
    <name type="scientific">Paenibacillus oleatilyticus</name>
    <dbReference type="NCBI Taxonomy" id="2594886"/>
    <lineage>
        <taxon>Bacteria</taxon>
        <taxon>Bacillati</taxon>
        <taxon>Bacillota</taxon>
        <taxon>Bacilli</taxon>
        <taxon>Bacillales</taxon>
        <taxon>Paenibacillaceae</taxon>
        <taxon>Paenibacillus</taxon>
    </lineage>
</organism>
<evidence type="ECO:0000313" key="2">
    <source>
        <dbReference type="Proteomes" id="UP001575622"/>
    </source>
</evidence>
<protein>
    <submittedName>
        <fullName evidence="1">Uncharacterized protein</fullName>
    </submittedName>
</protein>
<name>A0ABV4V6N6_9BACL</name>
<gene>
    <name evidence="1" type="ORF">ACEU3E_26515</name>
</gene>
<reference evidence="1 2" key="1">
    <citation type="submission" date="2024-09" db="EMBL/GenBank/DDBJ databases">
        <authorList>
            <person name="Makale K.P.P."/>
            <person name="Makhzoum A."/>
            <person name="Rantong G."/>
            <person name="Rahube T.O."/>
        </authorList>
    </citation>
    <scope>NUCLEOTIDE SEQUENCE [LARGE SCALE GENOMIC DNA]</scope>
    <source>
        <strain evidence="1 2">KM_D13</strain>
    </source>
</reference>
<dbReference type="EMBL" id="JBHDLN010000016">
    <property type="protein sequence ID" value="MFB0845745.1"/>
    <property type="molecule type" value="Genomic_DNA"/>
</dbReference>
<proteinExistence type="predicted"/>
<sequence>MSITSKIVETIREQVDYYEQYSSIAEGQQNLVDGYKAAKIKKVHEQLRLAEYETKAQGYKDFARTLYNNFKDDFDDDELTEVKELIKKL</sequence>
<keyword evidence="2" id="KW-1185">Reference proteome</keyword>
<comment type="caution">
    <text evidence="1">The sequence shown here is derived from an EMBL/GenBank/DDBJ whole genome shotgun (WGS) entry which is preliminary data.</text>
</comment>